<evidence type="ECO:0008006" key="4">
    <source>
        <dbReference type="Google" id="ProtNLM"/>
    </source>
</evidence>
<feature type="signal peptide" evidence="1">
    <location>
        <begin position="1"/>
        <end position="27"/>
    </location>
</feature>
<accession>A0A172USW4</accession>
<proteinExistence type="predicted"/>
<organism evidence="2 3">
    <name type="scientific">Mycobacterium adipatum</name>
    <dbReference type="NCBI Taxonomy" id="1682113"/>
    <lineage>
        <taxon>Bacteria</taxon>
        <taxon>Bacillati</taxon>
        <taxon>Actinomycetota</taxon>
        <taxon>Actinomycetes</taxon>
        <taxon>Mycobacteriales</taxon>
        <taxon>Mycobacteriaceae</taxon>
        <taxon>Mycobacterium</taxon>
    </lineage>
</organism>
<dbReference type="STRING" id="1682113.A7U43_26150"/>
<dbReference type="PROSITE" id="PS51257">
    <property type="entry name" value="PROKAR_LIPOPROTEIN"/>
    <property type="match status" value="1"/>
</dbReference>
<dbReference type="OrthoDB" id="4567275at2"/>
<gene>
    <name evidence="2" type="ORF">A7U43_26150</name>
</gene>
<reference evidence="2 3" key="1">
    <citation type="submission" date="2016-05" db="EMBL/GenBank/DDBJ databases">
        <title>Complete genome sequence of a phthalic acid esters degrading Mycobacterium sp. YC-RL4.</title>
        <authorList>
            <person name="Ren L."/>
            <person name="Fan S."/>
            <person name="Ruth N."/>
            <person name="Jia Y."/>
            <person name="Wang J."/>
            <person name="Qiao C."/>
        </authorList>
    </citation>
    <scope>NUCLEOTIDE SEQUENCE [LARGE SCALE GENOMIC DNA]</scope>
    <source>
        <strain evidence="2 3">YC-RL4</strain>
    </source>
</reference>
<evidence type="ECO:0000313" key="2">
    <source>
        <dbReference type="EMBL" id="ANE82272.1"/>
    </source>
</evidence>
<keyword evidence="3" id="KW-1185">Reference proteome</keyword>
<dbReference type="RefSeq" id="WP_068000871.1">
    <property type="nucleotide sequence ID" value="NZ_CP015596.1"/>
</dbReference>
<feature type="chain" id="PRO_5039646841" description="Acid stress chaperone HdeA" evidence="1">
    <location>
        <begin position="28"/>
        <end position="91"/>
    </location>
</feature>
<dbReference type="KEGG" id="madi:A7U43_26150"/>
<dbReference type="EMBL" id="CP015596">
    <property type="protein sequence ID" value="ANE82272.1"/>
    <property type="molecule type" value="Genomic_DNA"/>
</dbReference>
<protein>
    <recommendedName>
        <fullName evidence="4">Acid stress chaperone HdeA</fullName>
    </recommendedName>
</protein>
<sequence>MKRSASVVLAGLAVGAALVGCSPSVTGGDTKCEDFIGSDEKTQNEAVAKMLKDEKGTDAAQLEVTGTRLAVQTWCQTAGTPESKIKEAPHL</sequence>
<dbReference type="Proteomes" id="UP000077143">
    <property type="component" value="Chromosome"/>
</dbReference>
<keyword evidence="1" id="KW-0732">Signal</keyword>
<evidence type="ECO:0000313" key="3">
    <source>
        <dbReference type="Proteomes" id="UP000077143"/>
    </source>
</evidence>
<evidence type="ECO:0000256" key="1">
    <source>
        <dbReference type="SAM" id="SignalP"/>
    </source>
</evidence>
<name>A0A172USW4_9MYCO</name>
<dbReference type="AlphaFoldDB" id="A0A172USW4"/>